<dbReference type="Proteomes" id="UP000092460">
    <property type="component" value="Unassembled WGS sequence"/>
</dbReference>
<keyword evidence="1" id="KW-1133">Transmembrane helix</keyword>
<accession>A0A1B0C5I9</accession>
<protein>
    <submittedName>
        <fullName evidence="2">Uncharacterized protein</fullName>
    </submittedName>
</protein>
<reference evidence="3" key="1">
    <citation type="submission" date="2015-01" db="EMBL/GenBank/DDBJ databases">
        <authorList>
            <person name="Aksoy S."/>
            <person name="Warren W."/>
            <person name="Wilson R.K."/>
        </authorList>
    </citation>
    <scope>NUCLEOTIDE SEQUENCE [LARGE SCALE GENOMIC DNA]</scope>
    <source>
        <strain evidence="3">IAEA</strain>
    </source>
</reference>
<name>A0A1B0C5I9_9MUSC</name>
<dbReference type="EMBL" id="JXJN01026033">
    <property type="status" value="NOT_ANNOTATED_CDS"/>
    <property type="molecule type" value="Genomic_DNA"/>
</dbReference>
<reference evidence="2" key="2">
    <citation type="submission" date="2020-05" db="UniProtKB">
        <authorList>
            <consortium name="EnsemblMetazoa"/>
        </authorList>
    </citation>
    <scope>IDENTIFICATION</scope>
    <source>
        <strain evidence="2">IAEA</strain>
    </source>
</reference>
<dbReference type="VEuPathDB" id="VectorBase:GPPI049722"/>
<dbReference type="EnsemblMetazoa" id="GPPI049722-RA">
    <property type="protein sequence ID" value="GPPI049722-PA"/>
    <property type="gene ID" value="GPPI049722"/>
</dbReference>
<sequence>IVIKGFYGHQLRTYLPSFVFLQSRRSDSYRYIYLKLYEFCGGSHAQDDHYTEIILYNITSFYMLAVELYLLILTHT</sequence>
<keyword evidence="1" id="KW-0472">Membrane</keyword>
<dbReference type="EMBL" id="JXJN01026032">
    <property type="status" value="NOT_ANNOTATED_CDS"/>
    <property type="molecule type" value="Genomic_DNA"/>
</dbReference>
<evidence type="ECO:0000313" key="2">
    <source>
        <dbReference type="EnsemblMetazoa" id="GPPI049722-PA"/>
    </source>
</evidence>
<organism evidence="2 3">
    <name type="scientific">Glossina palpalis gambiensis</name>
    <dbReference type="NCBI Taxonomy" id="67801"/>
    <lineage>
        <taxon>Eukaryota</taxon>
        <taxon>Metazoa</taxon>
        <taxon>Ecdysozoa</taxon>
        <taxon>Arthropoda</taxon>
        <taxon>Hexapoda</taxon>
        <taxon>Insecta</taxon>
        <taxon>Pterygota</taxon>
        <taxon>Neoptera</taxon>
        <taxon>Endopterygota</taxon>
        <taxon>Diptera</taxon>
        <taxon>Brachycera</taxon>
        <taxon>Muscomorpha</taxon>
        <taxon>Hippoboscoidea</taxon>
        <taxon>Glossinidae</taxon>
        <taxon>Glossina</taxon>
    </lineage>
</organism>
<evidence type="ECO:0000313" key="3">
    <source>
        <dbReference type="Proteomes" id="UP000092460"/>
    </source>
</evidence>
<keyword evidence="1" id="KW-0812">Transmembrane</keyword>
<evidence type="ECO:0000256" key="1">
    <source>
        <dbReference type="SAM" id="Phobius"/>
    </source>
</evidence>
<dbReference type="AlphaFoldDB" id="A0A1B0C5I9"/>
<keyword evidence="3" id="KW-1185">Reference proteome</keyword>
<feature type="transmembrane region" description="Helical" evidence="1">
    <location>
        <begin position="53"/>
        <end position="73"/>
    </location>
</feature>
<proteinExistence type="predicted"/>